<dbReference type="AlphaFoldDB" id="A0A2T0KFX4"/>
<dbReference type="EMBL" id="PVMZ01000005">
    <property type="protein sequence ID" value="PRX22285.1"/>
    <property type="molecule type" value="Genomic_DNA"/>
</dbReference>
<accession>A0A2T0KFX4</accession>
<evidence type="ECO:0000313" key="1">
    <source>
        <dbReference type="EMBL" id="PRX22285.1"/>
    </source>
</evidence>
<protein>
    <submittedName>
        <fullName evidence="1">Uncharacterized protein</fullName>
    </submittedName>
</protein>
<dbReference type="Proteomes" id="UP000239415">
    <property type="component" value="Unassembled WGS sequence"/>
</dbReference>
<sequence>MSTDADLVTLTDIPFYWEFVPLAAEGAEQRFTEHMVEFFGKWAGRTLDTARTAWTAGEFPFTAEAVGRETARVLIEKADDLPGYARLAWGTAFHDGQVRWAPIPLVAEFHRPRADDPEYLMEVVGAHGLPEDAREPVLHYVSVPGADGVRVFAVGRTPHGTAYGRVDAAMRLDSGLDVVLRTRVFEMPQMAVIGAGVEQLMTTIAADGVTLPADGVTFPAAGVTFPTAGVTLPEEADQ</sequence>
<evidence type="ECO:0000313" key="2">
    <source>
        <dbReference type="Proteomes" id="UP000239415"/>
    </source>
</evidence>
<proteinExistence type="predicted"/>
<organism evidence="1 2">
    <name type="scientific">Actinoplanes italicus</name>
    <dbReference type="NCBI Taxonomy" id="113567"/>
    <lineage>
        <taxon>Bacteria</taxon>
        <taxon>Bacillati</taxon>
        <taxon>Actinomycetota</taxon>
        <taxon>Actinomycetes</taxon>
        <taxon>Micromonosporales</taxon>
        <taxon>Micromonosporaceae</taxon>
        <taxon>Actinoplanes</taxon>
    </lineage>
</organism>
<gene>
    <name evidence="1" type="ORF">CLV67_105462</name>
</gene>
<reference evidence="1 2" key="1">
    <citation type="submission" date="2018-03" db="EMBL/GenBank/DDBJ databases">
        <title>Genomic Encyclopedia of Archaeal and Bacterial Type Strains, Phase II (KMG-II): from individual species to whole genera.</title>
        <authorList>
            <person name="Goeker M."/>
        </authorList>
    </citation>
    <scope>NUCLEOTIDE SEQUENCE [LARGE SCALE GENOMIC DNA]</scope>
    <source>
        <strain evidence="1 2">DSM 43146</strain>
    </source>
</reference>
<keyword evidence="2" id="KW-1185">Reference proteome</keyword>
<dbReference type="OrthoDB" id="3363311at2"/>
<name>A0A2T0KFX4_9ACTN</name>
<comment type="caution">
    <text evidence="1">The sequence shown here is derived from an EMBL/GenBank/DDBJ whole genome shotgun (WGS) entry which is preliminary data.</text>
</comment>
<dbReference type="RefSeq" id="WP_146169174.1">
    <property type="nucleotide sequence ID" value="NZ_BOMO01000029.1"/>
</dbReference>